<dbReference type="GO" id="GO:0015473">
    <property type="term" value="F:fimbrial usher porin activity"/>
    <property type="evidence" value="ECO:0007669"/>
    <property type="project" value="InterPro"/>
</dbReference>
<name>A0AAW7JXH0_9GAMM</name>
<feature type="domain" description="PapC-like C-terminal" evidence="1">
    <location>
        <begin position="727"/>
        <end position="780"/>
    </location>
</feature>
<proteinExistence type="predicted"/>
<sequence length="807" mass="87967">MKNYRHSPFWGLVIITTGFSGIYTESRADEVMSELPPPPSALSADQAIQYQLELVINQYATGQVVPVEFRRGHYLVQGKDLEQAGIVAEHLTFPTTDISANPNIKLKYDSENQRLLLDIPTNWLPNQTLSNNMGNPKYQAVSSAGALFNYDIYASRYEGNSQLAAWSEQRLFGTQGYLSNSGVIKQTLAGESIDNNGGYLRYDTRFSHFDETNAVRWQAGDLITDSLTWSNSIRVGGLSVSRDFSIRPDIITFPLPQFSGQAVVPTSVDLFINGNMTSSNNVRPGPFTLTNVPFINGAGEATVITNDALGRQVSVSLPFYVASTLLKPGLSDYAFSTGAIRRGYGVDSFNYGPAAVSGSYRYGVTNYLTLESHAEGAESLALGGVGSVFKLGNLGVVNASYSQSQMRGQNGDQISWGYQYNTGLFNLGTQQTYRSDTFGNLAIYDNQDANSTNSGSNNNGAVYSLSRRSAQYSASIMLNEFGNLGAAYIDVSGRNDERTRLLNLSWSRTLFSGSNLYISATRDIGASGWSGAVSLVIPFGALSNTSISSQRSIDGQARQQVSYSRGMPSDGGLSWDLAYAHQSNQKNYQQASLNWRNASFESSIGAYGNTGDYTQWADLSGSLVLMDKSLFATNRISDAFVLVNTNNYPNVRVRYENQLIGVTDSGGHLLVPRVTSYYPAKYDIDTTDLPAGVQISNTEKRLSVQRNSGYMINFDIKKSNSLSFVAVDQQGKSLPVSSRVLKNNQTLTYVGWDGIVYLEALDASNSLKIITPDGRQCQITVPFDASAPQPVILKSPIVCPLIPAQVN</sequence>
<dbReference type="Pfam" id="PF00577">
    <property type="entry name" value="Usher"/>
    <property type="match status" value="1"/>
</dbReference>
<accession>A0AAW7JXH0</accession>
<organism evidence="2 3">
    <name type="scientific">Yersinia nurmii</name>
    <dbReference type="NCBI Taxonomy" id="685706"/>
    <lineage>
        <taxon>Bacteria</taxon>
        <taxon>Pseudomonadati</taxon>
        <taxon>Pseudomonadota</taxon>
        <taxon>Gammaproteobacteria</taxon>
        <taxon>Enterobacterales</taxon>
        <taxon>Yersiniaceae</taxon>
        <taxon>Yersinia</taxon>
    </lineage>
</organism>
<dbReference type="GO" id="GO:0009279">
    <property type="term" value="C:cell outer membrane"/>
    <property type="evidence" value="ECO:0007669"/>
    <property type="project" value="TreeGrafter"/>
</dbReference>
<dbReference type="InterPro" id="IPR000015">
    <property type="entry name" value="Fimb_usher"/>
</dbReference>
<dbReference type="Proteomes" id="UP001167864">
    <property type="component" value="Unassembled WGS sequence"/>
</dbReference>
<gene>
    <name evidence="2" type="ORF">QVN42_05720</name>
</gene>
<dbReference type="InterPro" id="IPR025949">
    <property type="entry name" value="PapC-like_C"/>
</dbReference>
<dbReference type="AlphaFoldDB" id="A0AAW7JXH0"/>
<dbReference type="InterPro" id="IPR042186">
    <property type="entry name" value="FimD_plug_dom"/>
</dbReference>
<evidence type="ECO:0000313" key="2">
    <source>
        <dbReference type="EMBL" id="MDN0086898.1"/>
    </source>
</evidence>
<protein>
    <submittedName>
        <fullName evidence="2">Fimbria/pilus outer membrane usher protein</fullName>
    </submittedName>
</protein>
<evidence type="ECO:0000259" key="1">
    <source>
        <dbReference type="Pfam" id="PF13953"/>
    </source>
</evidence>
<dbReference type="PANTHER" id="PTHR30451:SF5">
    <property type="entry name" value="SLR0019 PROTEIN"/>
    <property type="match status" value="1"/>
</dbReference>
<dbReference type="RefSeq" id="WP_289817729.1">
    <property type="nucleotide sequence ID" value="NZ_JAUEHU010000004.1"/>
</dbReference>
<dbReference type="Gene3D" id="2.60.40.2070">
    <property type="match status" value="1"/>
</dbReference>
<comment type="caution">
    <text evidence="2">The sequence shown here is derived from an EMBL/GenBank/DDBJ whole genome shotgun (WGS) entry which is preliminary data.</text>
</comment>
<dbReference type="Gene3D" id="2.60.40.3110">
    <property type="match status" value="1"/>
</dbReference>
<dbReference type="PANTHER" id="PTHR30451">
    <property type="entry name" value="OUTER MEMBRANE USHER PROTEIN"/>
    <property type="match status" value="1"/>
</dbReference>
<evidence type="ECO:0000313" key="3">
    <source>
        <dbReference type="Proteomes" id="UP001167864"/>
    </source>
</evidence>
<reference evidence="2" key="1">
    <citation type="submission" date="2023-06" db="EMBL/GenBank/DDBJ databases">
        <authorList>
            <person name="Polev D.E."/>
            <person name="Saitova A.T."/>
            <person name="Bogumilchik E.A."/>
            <person name="Kokorina G.I."/>
            <person name="Voskresenskaia E.A."/>
        </authorList>
    </citation>
    <scope>NUCLEOTIDE SEQUENCE</scope>
    <source>
        <strain evidence="2">2145 StPb PI</strain>
    </source>
</reference>
<dbReference type="EMBL" id="JAUEHU010000004">
    <property type="protein sequence ID" value="MDN0086898.1"/>
    <property type="molecule type" value="Genomic_DNA"/>
</dbReference>
<dbReference type="Gene3D" id="2.60.40.2610">
    <property type="entry name" value="Outer membrane usher protein FimD, plug domain"/>
    <property type="match status" value="1"/>
</dbReference>
<dbReference type="InterPro" id="IPR043142">
    <property type="entry name" value="PapC-like_C_sf"/>
</dbReference>
<dbReference type="GO" id="GO:0009297">
    <property type="term" value="P:pilus assembly"/>
    <property type="evidence" value="ECO:0007669"/>
    <property type="project" value="InterPro"/>
</dbReference>
<dbReference type="Pfam" id="PF13953">
    <property type="entry name" value="PapC_C"/>
    <property type="match status" value="1"/>
</dbReference>